<dbReference type="RefSeq" id="WP_169564213.1">
    <property type="nucleotide sequence ID" value="NZ_JAAXYH010000006.1"/>
</dbReference>
<feature type="transmembrane region" description="Helical" evidence="1">
    <location>
        <begin position="26"/>
        <end position="44"/>
    </location>
</feature>
<dbReference type="Proteomes" id="UP000737113">
    <property type="component" value="Unassembled WGS sequence"/>
</dbReference>
<proteinExistence type="predicted"/>
<comment type="caution">
    <text evidence="2">The sequence shown here is derived from an EMBL/GenBank/DDBJ whole genome shotgun (WGS) entry which is preliminary data.</text>
</comment>
<sequence>MKMLCITAPVVLVFYALIEELGLPNFVIAVVIFICWLIVNRPMFLMPDDNKYRSDIEVTTSTNEITVLNPKTHYKFTKLYSDIAEAKSYNYFGMPIIKLIFQGNEVIHFVGLESSDRLFDIVSKRLK</sequence>
<evidence type="ECO:0000313" key="3">
    <source>
        <dbReference type="Proteomes" id="UP000737113"/>
    </source>
</evidence>
<keyword evidence="1" id="KW-0472">Membrane</keyword>
<keyword evidence="1" id="KW-0812">Transmembrane</keyword>
<keyword evidence="1" id="KW-1133">Transmembrane helix</keyword>
<name>A0A972JJU1_9GAMM</name>
<gene>
    <name evidence="2" type="ORF">HC757_10035</name>
</gene>
<evidence type="ECO:0000313" key="2">
    <source>
        <dbReference type="EMBL" id="NMH65510.1"/>
    </source>
</evidence>
<evidence type="ECO:0000256" key="1">
    <source>
        <dbReference type="SAM" id="Phobius"/>
    </source>
</evidence>
<reference evidence="2" key="1">
    <citation type="submission" date="2020-04" db="EMBL/GenBank/DDBJ databases">
        <title>Description of Shewanella salipaludis sp. nov., isolated from a salt marsh.</title>
        <authorList>
            <person name="Park S."/>
            <person name="Yoon J.-H."/>
        </authorList>
    </citation>
    <scope>NUCLEOTIDE SEQUENCE</scope>
    <source>
        <strain evidence="2">SHSM-M6</strain>
    </source>
</reference>
<dbReference type="EMBL" id="JAAXYH010000006">
    <property type="protein sequence ID" value="NMH65510.1"/>
    <property type="molecule type" value="Genomic_DNA"/>
</dbReference>
<protein>
    <submittedName>
        <fullName evidence="2">Uncharacterized protein</fullName>
    </submittedName>
</protein>
<organism evidence="2 3">
    <name type="scientific">Shewanella salipaludis</name>
    <dbReference type="NCBI Taxonomy" id="2723052"/>
    <lineage>
        <taxon>Bacteria</taxon>
        <taxon>Pseudomonadati</taxon>
        <taxon>Pseudomonadota</taxon>
        <taxon>Gammaproteobacteria</taxon>
        <taxon>Alteromonadales</taxon>
        <taxon>Shewanellaceae</taxon>
        <taxon>Shewanella</taxon>
    </lineage>
</organism>
<dbReference type="AlphaFoldDB" id="A0A972JJU1"/>
<accession>A0A972JJU1</accession>
<keyword evidence="3" id="KW-1185">Reference proteome</keyword>